<organism evidence="13 14">
    <name type="scientific">Cercophora scortea</name>
    <dbReference type="NCBI Taxonomy" id="314031"/>
    <lineage>
        <taxon>Eukaryota</taxon>
        <taxon>Fungi</taxon>
        <taxon>Dikarya</taxon>
        <taxon>Ascomycota</taxon>
        <taxon>Pezizomycotina</taxon>
        <taxon>Sordariomycetes</taxon>
        <taxon>Sordariomycetidae</taxon>
        <taxon>Sordariales</taxon>
        <taxon>Lasiosphaeriaceae</taxon>
        <taxon>Cercophora</taxon>
    </lineage>
</organism>
<protein>
    <recommendedName>
        <fullName evidence="5 12">tRNA (uracil-O(2)-)-methyltransferase</fullName>
        <ecNumber evidence="4 12">2.1.1.211</ecNumber>
    </recommendedName>
</protein>
<comment type="similarity">
    <text evidence="3 12">Belongs to the TRM44 family.</text>
</comment>
<dbReference type="GO" id="GO:0141101">
    <property type="term" value="F:tRNA(Ser) (uridine(44)-2'-O-)-methyltransferase activity"/>
    <property type="evidence" value="ECO:0007669"/>
    <property type="project" value="UniProtKB-EC"/>
</dbReference>
<evidence type="ECO:0000256" key="10">
    <source>
        <dbReference type="ARBA" id="ARBA00022694"/>
    </source>
</evidence>
<name>A0AAE0J4I3_9PEZI</name>
<keyword evidence="7 12" id="KW-0489">Methyltransferase</keyword>
<evidence type="ECO:0000313" key="13">
    <source>
        <dbReference type="EMBL" id="KAK3336823.1"/>
    </source>
</evidence>
<dbReference type="Proteomes" id="UP001286456">
    <property type="component" value="Unassembled WGS sequence"/>
</dbReference>
<keyword evidence="9 12" id="KW-0949">S-adenosyl-L-methionine</keyword>
<dbReference type="InterPro" id="IPR011671">
    <property type="entry name" value="tRNA_uracil_MeTrfase"/>
</dbReference>
<evidence type="ECO:0000313" key="14">
    <source>
        <dbReference type="Proteomes" id="UP001286456"/>
    </source>
</evidence>
<evidence type="ECO:0000256" key="7">
    <source>
        <dbReference type="ARBA" id="ARBA00022603"/>
    </source>
</evidence>
<keyword evidence="14" id="KW-1185">Reference proteome</keyword>
<reference evidence="13" key="2">
    <citation type="submission" date="2023-06" db="EMBL/GenBank/DDBJ databases">
        <authorList>
            <consortium name="Lawrence Berkeley National Laboratory"/>
            <person name="Haridas S."/>
            <person name="Hensen N."/>
            <person name="Bonometti L."/>
            <person name="Westerberg I."/>
            <person name="Brannstrom I.O."/>
            <person name="Guillou S."/>
            <person name="Cros-Aarteil S."/>
            <person name="Calhoun S."/>
            <person name="Kuo A."/>
            <person name="Mondo S."/>
            <person name="Pangilinan J."/>
            <person name="Riley R."/>
            <person name="Labutti K."/>
            <person name="Andreopoulos B."/>
            <person name="Lipzen A."/>
            <person name="Chen C."/>
            <person name="Yanf M."/>
            <person name="Daum C."/>
            <person name="Ng V."/>
            <person name="Clum A."/>
            <person name="Steindorff A."/>
            <person name="Ohm R."/>
            <person name="Martin F."/>
            <person name="Silar P."/>
            <person name="Natvig D."/>
            <person name="Lalanne C."/>
            <person name="Gautier V."/>
            <person name="Ament-Velasquez S.L."/>
            <person name="Kruys A."/>
            <person name="Hutchinson M.I."/>
            <person name="Powell A.J."/>
            <person name="Barry K."/>
            <person name="Miller A.N."/>
            <person name="Grigoriev I.V."/>
            <person name="Debuchy R."/>
            <person name="Gladieux P."/>
            <person name="Thoren M.H."/>
            <person name="Johannesson H."/>
        </authorList>
    </citation>
    <scope>NUCLEOTIDE SEQUENCE</scope>
    <source>
        <strain evidence="13">SMH4131-1</strain>
    </source>
</reference>
<dbReference type="InterPro" id="IPR029063">
    <property type="entry name" value="SAM-dependent_MTases_sf"/>
</dbReference>
<dbReference type="GO" id="GO:0005737">
    <property type="term" value="C:cytoplasm"/>
    <property type="evidence" value="ECO:0007669"/>
    <property type="project" value="UniProtKB-SubCell"/>
</dbReference>
<evidence type="ECO:0000256" key="11">
    <source>
        <dbReference type="ARBA" id="ARBA00047957"/>
    </source>
</evidence>
<dbReference type="EC" id="2.1.1.211" evidence="4 12"/>
<comment type="function">
    <text evidence="1">Probable adenosyl-L-methionine (AdoMet)-dependent tRNA (uracil-O(2)-)-methyltransferase.</text>
</comment>
<evidence type="ECO:0000256" key="5">
    <source>
        <dbReference type="ARBA" id="ARBA00017788"/>
    </source>
</evidence>
<accession>A0AAE0J4I3</accession>
<comment type="catalytic activity">
    <reaction evidence="11 12">
        <text>uridine(44) in tRNA(Ser) + S-adenosyl-L-methionine = 2'-O-methyluridine(44) in tRNA(Ser) + S-adenosyl-L-homocysteine + H(+)</text>
        <dbReference type="Rhea" id="RHEA:43100"/>
        <dbReference type="Rhea" id="RHEA-COMP:10339"/>
        <dbReference type="Rhea" id="RHEA-COMP:10340"/>
        <dbReference type="ChEBI" id="CHEBI:15378"/>
        <dbReference type="ChEBI" id="CHEBI:57856"/>
        <dbReference type="ChEBI" id="CHEBI:59789"/>
        <dbReference type="ChEBI" id="CHEBI:65315"/>
        <dbReference type="ChEBI" id="CHEBI:74478"/>
        <dbReference type="EC" id="2.1.1.211"/>
    </reaction>
</comment>
<evidence type="ECO:0000256" key="9">
    <source>
        <dbReference type="ARBA" id="ARBA00022691"/>
    </source>
</evidence>
<evidence type="ECO:0000256" key="4">
    <source>
        <dbReference type="ARBA" id="ARBA00012795"/>
    </source>
</evidence>
<evidence type="ECO:0000256" key="12">
    <source>
        <dbReference type="RuleBase" id="RU368004"/>
    </source>
</evidence>
<dbReference type="PANTHER" id="PTHR21210">
    <property type="entry name" value="TRNA (URACIL-O(2)-)-METHYLTRANSFERASE-RELATED"/>
    <property type="match status" value="1"/>
</dbReference>
<evidence type="ECO:0000256" key="8">
    <source>
        <dbReference type="ARBA" id="ARBA00022679"/>
    </source>
</evidence>
<comment type="subcellular location">
    <subcellularLocation>
        <location evidence="2 12">Cytoplasm</location>
    </subcellularLocation>
</comment>
<dbReference type="PANTHER" id="PTHR21210:SF0">
    <property type="entry name" value="TRNA (URACIL-O(2)-)-METHYLTRANSFERASE-RELATED"/>
    <property type="match status" value="1"/>
</dbReference>
<sequence>MAFKPEALADDASPLVTQNARNAGDAENAEKAPLSVPVPVWRPLLRHECSFDPDIFTNVMVNLIKNPNINSSWLFRADILHDAEGAVPWTAPLESDAAPAVPPAFLGFECRRCMVRRMIPRNTLRDKPLDQTCLIYESSPLDGDGDDNHDAPQKTLVVYLPHVSSAAEMPFYHPEVRGIAFLHEWTASESRGSVSISYVNFDDESVESAKNSRTAFHLLQVLYKHGEGRASGYQKRVHHDVLLPQARVQNTYTTLKQKYARELINGWAETTDPGKHVFEDLCIAAFMIELWADMYGQGPFPGFVDIGCGNGLLVNILNKEGYSGWGFDARDRKSWASYNTRRQLPTGPEDSLQQLILLPQPVGREGLAEISSDDFMPELIHDGLFPQGTFIISNHADELTPWTPILATLSDCPFIMIPCCSHDLTGSRYRAPPPKGKMQPISAYASLVSWVSEIAKDCGWEVEQEMLRIPSTRNTAIVGRRRSGDSSPDIQAIVQKYGGTAGYLETVIKLAKKPTSGIPTTKTATELTTEAQPNLEAF</sequence>
<evidence type="ECO:0000256" key="6">
    <source>
        <dbReference type="ARBA" id="ARBA00022490"/>
    </source>
</evidence>
<comment type="caution">
    <text evidence="13">The sequence shown here is derived from an EMBL/GenBank/DDBJ whole genome shotgun (WGS) entry which is preliminary data.</text>
</comment>
<keyword evidence="6 12" id="KW-0963">Cytoplasm</keyword>
<gene>
    <name evidence="13" type="ORF">B0T19DRAFT_52182</name>
</gene>
<dbReference type="AlphaFoldDB" id="A0AAE0J4I3"/>
<evidence type="ECO:0000256" key="2">
    <source>
        <dbReference type="ARBA" id="ARBA00004496"/>
    </source>
</evidence>
<dbReference type="Pfam" id="PF07757">
    <property type="entry name" value="AdoMet_MTase"/>
    <property type="match status" value="1"/>
</dbReference>
<comment type="function">
    <text evidence="12">Adenosyl-L-methionine (AdoMet)-dependent tRNA (uracil-O(2)-)-methyltransferase.</text>
</comment>
<evidence type="ECO:0000256" key="3">
    <source>
        <dbReference type="ARBA" id="ARBA00009056"/>
    </source>
</evidence>
<keyword evidence="10 12" id="KW-0819">tRNA processing</keyword>
<reference evidence="13" key="1">
    <citation type="journal article" date="2023" name="Mol. Phylogenet. Evol.">
        <title>Genome-scale phylogeny and comparative genomics of the fungal order Sordariales.</title>
        <authorList>
            <person name="Hensen N."/>
            <person name="Bonometti L."/>
            <person name="Westerberg I."/>
            <person name="Brannstrom I.O."/>
            <person name="Guillou S."/>
            <person name="Cros-Aarteil S."/>
            <person name="Calhoun S."/>
            <person name="Haridas S."/>
            <person name="Kuo A."/>
            <person name="Mondo S."/>
            <person name="Pangilinan J."/>
            <person name="Riley R."/>
            <person name="LaButti K."/>
            <person name="Andreopoulos B."/>
            <person name="Lipzen A."/>
            <person name="Chen C."/>
            <person name="Yan M."/>
            <person name="Daum C."/>
            <person name="Ng V."/>
            <person name="Clum A."/>
            <person name="Steindorff A."/>
            <person name="Ohm R.A."/>
            <person name="Martin F."/>
            <person name="Silar P."/>
            <person name="Natvig D.O."/>
            <person name="Lalanne C."/>
            <person name="Gautier V."/>
            <person name="Ament-Velasquez S.L."/>
            <person name="Kruys A."/>
            <person name="Hutchinson M.I."/>
            <person name="Powell A.J."/>
            <person name="Barry K."/>
            <person name="Miller A.N."/>
            <person name="Grigoriev I.V."/>
            <person name="Debuchy R."/>
            <person name="Gladieux P."/>
            <person name="Hiltunen Thoren M."/>
            <person name="Johannesson H."/>
        </authorList>
    </citation>
    <scope>NUCLEOTIDE SEQUENCE</scope>
    <source>
        <strain evidence="13">SMH4131-1</strain>
    </source>
</reference>
<proteinExistence type="inferred from homology"/>
<dbReference type="GO" id="GO:0030488">
    <property type="term" value="P:tRNA methylation"/>
    <property type="evidence" value="ECO:0007669"/>
    <property type="project" value="UniProtKB-UniRule"/>
</dbReference>
<keyword evidence="8 12" id="KW-0808">Transferase</keyword>
<dbReference type="SUPFAM" id="SSF53335">
    <property type="entry name" value="S-adenosyl-L-methionine-dependent methyltransferases"/>
    <property type="match status" value="1"/>
</dbReference>
<dbReference type="EMBL" id="JAUEPO010000001">
    <property type="protein sequence ID" value="KAK3336823.1"/>
    <property type="molecule type" value="Genomic_DNA"/>
</dbReference>
<evidence type="ECO:0000256" key="1">
    <source>
        <dbReference type="ARBA" id="ARBA00002778"/>
    </source>
</evidence>